<evidence type="ECO:0000256" key="1">
    <source>
        <dbReference type="ARBA" id="ARBA00005417"/>
    </source>
</evidence>
<comment type="caution">
    <text evidence="6">The sequence shown here is derived from an EMBL/GenBank/DDBJ whole genome shotgun (WGS) entry which is preliminary data.</text>
</comment>
<organism evidence="6 7">
    <name type="scientific">Vibrio hippocampi</name>
    <dbReference type="NCBI Taxonomy" id="654686"/>
    <lineage>
        <taxon>Bacteria</taxon>
        <taxon>Pseudomonadati</taxon>
        <taxon>Pseudomonadota</taxon>
        <taxon>Gammaproteobacteria</taxon>
        <taxon>Vibrionales</taxon>
        <taxon>Vibrionaceae</taxon>
        <taxon>Vibrio</taxon>
    </lineage>
</organism>
<proteinExistence type="inferred from homology"/>
<evidence type="ECO:0000313" key="7">
    <source>
        <dbReference type="Proteomes" id="UP000838160"/>
    </source>
</evidence>
<dbReference type="InterPro" id="IPR003439">
    <property type="entry name" value="ABC_transporter-like_ATP-bd"/>
</dbReference>
<feature type="domain" description="ABC transporter" evidence="5">
    <location>
        <begin position="1"/>
        <end position="229"/>
    </location>
</feature>
<evidence type="ECO:0000259" key="5">
    <source>
        <dbReference type="PROSITE" id="PS50893"/>
    </source>
</evidence>
<dbReference type="InterPro" id="IPR027417">
    <property type="entry name" value="P-loop_NTPase"/>
</dbReference>
<evidence type="ECO:0000256" key="3">
    <source>
        <dbReference type="ARBA" id="ARBA00022741"/>
    </source>
</evidence>
<protein>
    <submittedName>
        <fullName evidence="6">ABC transporter ATP-binding protein ModF</fullName>
    </submittedName>
</protein>
<keyword evidence="4 6" id="KW-0067">ATP-binding</keyword>
<keyword evidence="2" id="KW-0813">Transport</keyword>
<dbReference type="EMBL" id="CAKLCM010000002">
    <property type="protein sequence ID" value="CAH0527067.1"/>
    <property type="molecule type" value="Genomic_DNA"/>
</dbReference>
<accession>A0ABM8ZJJ9</accession>
<dbReference type="Pfam" id="PF00005">
    <property type="entry name" value="ABC_tran"/>
    <property type="match status" value="2"/>
</dbReference>
<evidence type="ECO:0000313" key="6">
    <source>
        <dbReference type="EMBL" id="CAH0527067.1"/>
    </source>
</evidence>
<comment type="similarity">
    <text evidence="1">Belongs to the ABC transporter superfamily.</text>
</comment>
<dbReference type="RefSeq" id="WP_237485232.1">
    <property type="nucleotide sequence ID" value="NZ_CAKLCM010000002.1"/>
</dbReference>
<dbReference type="InterPro" id="IPR003593">
    <property type="entry name" value="AAA+_ATPase"/>
</dbReference>
<dbReference type="PANTHER" id="PTHR42734">
    <property type="entry name" value="METAL TRANSPORT SYSTEM ATP-BINDING PROTEIN TM_0124-RELATED"/>
    <property type="match status" value="1"/>
</dbReference>
<reference evidence="6" key="1">
    <citation type="submission" date="2021-12" db="EMBL/GenBank/DDBJ databases">
        <authorList>
            <person name="Rodrigo-Torres L."/>
            <person name="Arahal R. D."/>
            <person name="Lucena T."/>
        </authorList>
    </citation>
    <scope>NUCLEOTIDE SEQUENCE</scope>
    <source>
        <strain evidence="6">CECT 8226</strain>
    </source>
</reference>
<sequence>MDITFSNIKLSDPRELSIPYWQLKQGQHWAIFETQNKVGASIADLLCGELMPQQGNIDAGKRHIEQVSLQSLQRLLDHEDANDDTDFLDRIDYGRTVHTLVYEHAQNERVAEQLLQDLNLIPLRERGIKQLSTGESRRLMIAIAISKAPDLLVLHDPFSGLDIHHRKLLSEYLYSLSIHIQMIVITSRQDEIPRWIDQVALFNGGTLDQVLSFVEWQNHPVIAHLKAQSAEQSQHWLTLIRKHKQQHQFNDPLVSITDGKVEYVDQTIFTNVNWQIKRGEHWQIRGPNGCGKSTLLGLIFGDHPQCYSNDIQIYGMQRGSGETVWDIKKHTGMVSSALHAQYKVNCSALEVLLSGFYDSIGLYDNPSKRQIQTANEWLTILHLQHLAQQGFKSFEYSQQRLLLIARAIIKQPCLLIVDEPYQGLDFLGRQLVMNTLDMIAQENLSQLLYVSHHKEDTLPSIEYFADFEYRPQQACYSLVIHQAQKSPLI</sequence>
<dbReference type="SUPFAM" id="SSF52540">
    <property type="entry name" value="P-loop containing nucleoside triphosphate hydrolases"/>
    <property type="match status" value="2"/>
</dbReference>
<evidence type="ECO:0000256" key="4">
    <source>
        <dbReference type="ARBA" id="ARBA00022840"/>
    </source>
</evidence>
<evidence type="ECO:0000256" key="2">
    <source>
        <dbReference type="ARBA" id="ARBA00022448"/>
    </source>
</evidence>
<dbReference type="InterPro" id="IPR050153">
    <property type="entry name" value="Metal_Ion_Import_ABC"/>
</dbReference>
<gene>
    <name evidence="6" type="primary">modF</name>
    <name evidence="6" type="ORF">VHP8226_02409</name>
</gene>
<name>A0ABM8ZJJ9_9VIBR</name>
<dbReference type="SMART" id="SM00382">
    <property type="entry name" value="AAA"/>
    <property type="match status" value="1"/>
</dbReference>
<keyword evidence="7" id="KW-1185">Reference proteome</keyword>
<dbReference type="PROSITE" id="PS50893">
    <property type="entry name" value="ABC_TRANSPORTER_2"/>
    <property type="match status" value="2"/>
</dbReference>
<dbReference type="Proteomes" id="UP000838160">
    <property type="component" value="Unassembled WGS sequence"/>
</dbReference>
<feature type="domain" description="ABC transporter" evidence="5">
    <location>
        <begin position="254"/>
        <end position="488"/>
    </location>
</feature>
<keyword evidence="3" id="KW-0547">Nucleotide-binding</keyword>
<dbReference type="PANTHER" id="PTHR42734:SF6">
    <property type="entry name" value="MOLYBDATE IMPORT ATP-BINDING PROTEIN MOLC"/>
    <property type="match status" value="1"/>
</dbReference>
<dbReference type="Gene3D" id="3.40.50.300">
    <property type="entry name" value="P-loop containing nucleotide triphosphate hydrolases"/>
    <property type="match status" value="2"/>
</dbReference>
<dbReference type="GO" id="GO:0005524">
    <property type="term" value="F:ATP binding"/>
    <property type="evidence" value="ECO:0007669"/>
    <property type="project" value="UniProtKB-KW"/>
</dbReference>